<dbReference type="GO" id="GO:0005576">
    <property type="term" value="C:extracellular region"/>
    <property type="evidence" value="ECO:0007669"/>
    <property type="project" value="UniProtKB-SubCell"/>
</dbReference>
<evidence type="ECO:0000259" key="4">
    <source>
        <dbReference type="SMART" id="SM00041"/>
    </source>
</evidence>
<comment type="subcellular location">
    <subcellularLocation>
        <location evidence="1">Secreted</location>
    </subcellularLocation>
</comment>
<dbReference type="KEGG" id="char:122133590"/>
<evidence type="ECO:0000256" key="1">
    <source>
        <dbReference type="ARBA" id="ARBA00004613"/>
    </source>
</evidence>
<dbReference type="SMART" id="SM00041">
    <property type="entry name" value="CT"/>
    <property type="match status" value="1"/>
</dbReference>
<evidence type="ECO:0000313" key="6">
    <source>
        <dbReference type="RefSeq" id="XP_042566010.1"/>
    </source>
</evidence>
<proteinExistence type="predicted"/>
<evidence type="ECO:0000313" key="5">
    <source>
        <dbReference type="Proteomes" id="UP000515152"/>
    </source>
</evidence>
<sequence length="202" mass="22844">MSDFSRLNLIHFSLFTVKRTCQYKGVTYEVGDRWSDPSEKCVLFSCTNSGTLQEKSVCSQDGCPEELRIWDEHHCSYVCQRHAGLMSYASLLLKQGRGHHTCGLRLTQVNLTVGSCFTSVQLPTCEGQCEDRSRWLQEGGVLQLERAYPLCQESTWEERVVDLTCDGHTPTLFSYRHITSCHCDTGSVHSTSAEAPEQELHD</sequence>
<dbReference type="GeneID" id="122133590"/>
<reference evidence="6" key="1">
    <citation type="submission" date="2025-08" db="UniProtKB">
        <authorList>
            <consortium name="RefSeq"/>
        </authorList>
    </citation>
    <scope>IDENTIFICATION</scope>
</reference>
<keyword evidence="5" id="KW-1185">Reference proteome</keyword>
<dbReference type="InterPro" id="IPR006208">
    <property type="entry name" value="Glyco_hormone_CN"/>
</dbReference>
<name>A0A8M1KTM6_CLUHA</name>
<dbReference type="RefSeq" id="XP_042566010.1">
    <property type="nucleotide sequence ID" value="XM_042710076.1"/>
</dbReference>
<keyword evidence="2" id="KW-0964">Secreted</keyword>
<dbReference type="Pfam" id="PF00007">
    <property type="entry name" value="Cys_knot"/>
    <property type="match status" value="1"/>
</dbReference>
<dbReference type="Proteomes" id="UP000515152">
    <property type="component" value="Chromosome 16"/>
</dbReference>
<protein>
    <submittedName>
        <fullName evidence="6">Submaxillary mucin-like protein</fullName>
    </submittedName>
</protein>
<dbReference type="InterPro" id="IPR006207">
    <property type="entry name" value="Cys_knot_C"/>
</dbReference>
<accession>A0A8M1KTM6</accession>
<dbReference type="AlphaFoldDB" id="A0A8M1KTM6"/>
<evidence type="ECO:0000256" key="2">
    <source>
        <dbReference type="ARBA" id="ARBA00022525"/>
    </source>
</evidence>
<keyword evidence="3" id="KW-1015">Disulfide bond</keyword>
<feature type="domain" description="CTCK" evidence="4">
    <location>
        <begin position="104"/>
        <end position="188"/>
    </location>
</feature>
<evidence type="ECO:0000256" key="3">
    <source>
        <dbReference type="ARBA" id="ARBA00023157"/>
    </source>
</evidence>
<organism evidence="5 6">
    <name type="scientific">Clupea harengus</name>
    <name type="common">Atlantic herring</name>
    <dbReference type="NCBI Taxonomy" id="7950"/>
    <lineage>
        <taxon>Eukaryota</taxon>
        <taxon>Metazoa</taxon>
        <taxon>Chordata</taxon>
        <taxon>Craniata</taxon>
        <taxon>Vertebrata</taxon>
        <taxon>Euteleostomi</taxon>
        <taxon>Actinopterygii</taxon>
        <taxon>Neopterygii</taxon>
        <taxon>Teleostei</taxon>
        <taxon>Clupei</taxon>
        <taxon>Clupeiformes</taxon>
        <taxon>Clupeoidei</taxon>
        <taxon>Clupeidae</taxon>
        <taxon>Clupea</taxon>
    </lineage>
</organism>
<dbReference type="OrthoDB" id="6262482at2759"/>
<gene>
    <name evidence="6" type="primary">LOC122133590</name>
</gene>